<evidence type="ECO:0000313" key="2">
    <source>
        <dbReference type="Proteomes" id="UP000045706"/>
    </source>
</evidence>
<organism evidence="1 2">
    <name type="scientific">Verticillium longisporum</name>
    <name type="common">Verticillium dahliae var. longisporum</name>
    <dbReference type="NCBI Taxonomy" id="100787"/>
    <lineage>
        <taxon>Eukaryota</taxon>
        <taxon>Fungi</taxon>
        <taxon>Dikarya</taxon>
        <taxon>Ascomycota</taxon>
        <taxon>Pezizomycotina</taxon>
        <taxon>Sordariomycetes</taxon>
        <taxon>Hypocreomycetidae</taxon>
        <taxon>Glomerellales</taxon>
        <taxon>Plectosphaerellaceae</taxon>
        <taxon>Verticillium</taxon>
    </lineage>
</organism>
<evidence type="ECO:0000313" key="1">
    <source>
        <dbReference type="EMBL" id="CRK48040.1"/>
    </source>
</evidence>
<dbReference type="Proteomes" id="UP000045706">
    <property type="component" value="Unassembled WGS sequence"/>
</dbReference>
<reference evidence="2" key="1">
    <citation type="submission" date="2015-05" db="EMBL/GenBank/DDBJ databases">
        <authorList>
            <person name="Fogelqvist Johan"/>
        </authorList>
    </citation>
    <scope>NUCLEOTIDE SEQUENCE [LARGE SCALE GENOMIC DNA]</scope>
</reference>
<dbReference type="EMBL" id="CVQI01037221">
    <property type="protein sequence ID" value="CRK48040.1"/>
    <property type="molecule type" value="Genomic_DNA"/>
</dbReference>
<gene>
    <name evidence="1" type="ORF">BN1723_020470</name>
</gene>
<proteinExistence type="predicted"/>
<protein>
    <submittedName>
        <fullName evidence="1">Uncharacterized protein</fullName>
    </submittedName>
</protein>
<sequence>MTRSCPTATVFSS</sequence>
<name>A0A0G4NNJ2_VERLO</name>
<accession>A0A0G4NNJ2</accession>